<name>A0A3G4ZU20_9VIRU</name>
<evidence type="ECO:0000313" key="1">
    <source>
        <dbReference type="EMBL" id="AYV77501.1"/>
    </source>
</evidence>
<protein>
    <submittedName>
        <fullName evidence="1">Uncharacterized protein</fullName>
    </submittedName>
</protein>
<sequence length="38" mass="4444">MVIIDYHNIGNVIDINRYLSSMHGEDVVVRLEFTVAYF</sequence>
<accession>A0A3G4ZU20</accession>
<proteinExistence type="predicted"/>
<dbReference type="EMBL" id="MK072045">
    <property type="protein sequence ID" value="AYV77501.1"/>
    <property type="molecule type" value="Genomic_DNA"/>
</dbReference>
<reference evidence="1" key="1">
    <citation type="submission" date="2018-10" db="EMBL/GenBank/DDBJ databases">
        <title>Hidden diversity of soil giant viruses.</title>
        <authorList>
            <person name="Schulz F."/>
            <person name="Alteio L."/>
            <person name="Goudeau D."/>
            <person name="Ryan E.M."/>
            <person name="Malmstrom R.R."/>
            <person name="Blanchard J."/>
            <person name="Woyke T."/>
        </authorList>
    </citation>
    <scope>NUCLEOTIDE SEQUENCE</scope>
    <source>
        <strain evidence="1">DSV1</strain>
    </source>
</reference>
<organism evidence="1">
    <name type="scientific">Dasosvirus sp</name>
    <dbReference type="NCBI Taxonomy" id="2487764"/>
    <lineage>
        <taxon>Viruses</taxon>
        <taxon>Varidnaviria</taxon>
        <taxon>Bamfordvirae</taxon>
        <taxon>Nucleocytoviricota</taxon>
        <taxon>Megaviricetes</taxon>
        <taxon>Imitervirales</taxon>
        <taxon>Mimiviridae</taxon>
        <taxon>Klosneuvirinae</taxon>
    </lineage>
</organism>
<gene>
    <name evidence="1" type="ORF">Dasosvirus4_22</name>
</gene>